<dbReference type="PANTHER" id="PTHR43409:SF16">
    <property type="entry name" value="SLR0320 PROTEIN"/>
    <property type="match status" value="1"/>
</dbReference>
<sequence length="509" mass="57801">MKILMLNPPFFTKFSRSSRSPAISKGGCVYYPLWLGAATGWLEKKGHEVKLLDCPARGTTLDEVLASVNDWKPDLIAVDTVTASYTRDQDTLKALKQALPNSFLVMVGTHCSALPEETLLENKGHLDAICRGEYDFILEELAAALEKTHQPDLESIKGLSFLKGDEVVHAPSRDLITGAELDEFPFMAEVYKKHLHIPDYFYPSVLYPEVTIVTGRGCPFYCTFCILPQVMNGHKYRARSPEHVVAEMKWIKENMPDVKDIMVEDDTFTADRDRIRKVCQTIIEQKLDITWTCNARADVDYETLKLMKDAGCRLMCVGFESADQGVLNNIKKGTVVPKIRQFMKDAKKADIQVHGCFMMGNRGETKETIQKTVNMAIELDPDTVQFFPIMVYPGTEAFRYAEEQGHLTTKDWNHWLLGDGTHNSVISTPALSSDELVRECDKARIRFYSRPKFIFSKFVQMFTSPRDIPRLIKSGWIFSKYYVQELRATWKDLVTKKDASTGQKQPVSG</sequence>
<dbReference type="PROSITE" id="PS51332">
    <property type="entry name" value="B12_BINDING"/>
    <property type="match status" value="1"/>
</dbReference>
<comment type="caution">
    <text evidence="8">The sequence shown here is derived from an EMBL/GenBank/DDBJ whole genome shotgun (WGS) entry which is preliminary data.</text>
</comment>
<feature type="domain" description="B12-binding" evidence="6">
    <location>
        <begin position="17"/>
        <end position="152"/>
    </location>
</feature>
<dbReference type="Proteomes" id="UP000675968">
    <property type="component" value="Unassembled WGS sequence"/>
</dbReference>
<dbReference type="SFLD" id="SFLDG01082">
    <property type="entry name" value="B12-binding_domain_containing"/>
    <property type="match status" value="1"/>
</dbReference>
<dbReference type="PROSITE" id="PS51918">
    <property type="entry name" value="RADICAL_SAM"/>
    <property type="match status" value="1"/>
</dbReference>
<dbReference type="InterPro" id="IPR058240">
    <property type="entry name" value="rSAM_sf"/>
</dbReference>
<evidence type="ECO:0000259" key="6">
    <source>
        <dbReference type="PROSITE" id="PS51332"/>
    </source>
</evidence>
<dbReference type="SFLD" id="SFLDS00029">
    <property type="entry name" value="Radical_SAM"/>
    <property type="match status" value="1"/>
</dbReference>
<dbReference type="InterPro" id="IPR006158">
    <property type="entry name" value="Cobalamin-bd"/>
</dbReference>
<evidence type="ECO:0000313" key="9">
    <source>
        <dbReference type="Proteomes" id="UP000675968"/>
    </source>
</evidence>
<evidence type="ECO:0000256" key="5">
    <source>
        <dbReference type="ARBA" id="ARBA00023014"/>
    </source>
</evidence>
<dbReference type="GO" id="GO:0031419">
    <property type="term" value="F:cobalamin binding"/>
    <property type="evidence" value="ECO:0007669"/>
    <property type="project" value="InterPro"/>
</dbReference>
<dbReference type="EMBL" id="JAGVWC010000011">
    <property type="protein sequence ID" value="MBS3061895.1"/>
    <property type="molecule type" value="Genomic_DNA"/>
</dbReference>
<dbReference type="SFLD" id="SFLDG01123">
    <property type="entry name" value="methyltransferase_(Class_B)"/>
    <property type="match status" value="1"/>
</dbReference>
<dbReference type="GO" id="GO:0046872">
    <property type="term" value="F:metal ion binding"/>
    <property type="evidence" value="ECO:0007669"/>
    <property type="project" value="UniProtKB-KW"/>
</dbReference>
<dbReference type="GO" id="GO:0005829">
    <property type="term" value="C:cytosol"/>
    <property type="evidence" value="ECO:0007669"/>
    <property type="project" value="TreeGrafter"/>
</dbReference>
<dbReference type="CDD" id="cd01335">
    <property type="entry name" value="Radical_SAM"/>
    <property type="match status" value="1"/>
</dbReference>
<dbReference type="CDD" id="cd02068">
    <property type="entry name" value="radical_SAM_B12_BD"/>
    <property type="match status" value="1"/>
</dbReference>
<evidence type="ECO:0000256" key="4">
    <source>
        <dbReference type="ARBA" id="ARBA00023004"/>
    </source>
</evidence>
<dbReference type="SUPFAM" id="SSF102114">
    <property type="entry name" value="Radical SAM enzymes"/>
    <property type="match status" value="1"/>
</dbReference>
<evidence type="ECO:0000256" key="3">
    <source>
        <dbReference type="ARBA" id="ARBA00022723"/>
    </source>
</evidence>
<proteinExistence type="predicted"/>
<dbReference type="PANTHER" id="PTHR43409">
    <property type="entry name" value="ANAEROBIC MAGNESIUM-PROTOPORPHYRIN IX MONOMETHYL ESTER CYCLASE-RELATED"/>
    <property type="match status" value="1"/>
</dbReference>
<dbReference type="GO" id="GO:0003824">
    <property type="term" value="F:catalytic activity"/>
    <property type="evidence" value="ECO:0007669"/>
    <property type="project" value="InterPro"/>
</dbReference>
<reference evidence="8" key="2">
    <citation type="submission" date="2021-05" db="EMBL/GenBank/DDBJ databases">
        <title>Protein family content uncovers lineage relationships and bacterial pathway maintenance mechanisms in DPANN archaea.</title>
        <authorList>
            <person name="Castelle C.J."/>
            <person name="Meheust R."/>
            <person name="Jaffe A.L."/>
            <person name="Seitz K."/>
            <person name="Gong X."/>
            <person name="Baker B.J."/>
            <person name="Banfield J.F."/>
        </authorList>
    </citation>
    <scope>NUCLEOTIDE SEQUENCE</scope>
    <source>
        <strain evidence="8">RIFCSPLOWO2_01_FULL_AR10_48_17</strain>
    </source>
</reference>
<comment type="cofactor">
    <cofactor evidence="1">
        <name>[4Fe-4S] cluster</name>
        <dbReference type="ChEBI" id="CHEBI:49883"/>
    </cofactor>
</comment>
<dbReference type="AlphaFoldDB" id="A0A8T4LF32"/>
<evidence type="ECO:0000256" key="1">
    <source>
        <dbReference type="ARBA" id="ARBA00001966"/>
    </source>
</evidence>
<evidence type="ECO:0000256" key="2">
    <source>
        <dbReference type="ARBA" id="ARBA00022691"/>
    </source>
</evidence>
<keyword evidence="5" id="KW-0411">Iron-sulfur</keyword>
<organism evidence="8 9">
    <name type="scientific">Candidatus Iainarchaeum sp</name>
    <dbReference type="NCBI Taxonomy" id="3101447"/>
    <lineage>
        <taxon>Archaea</taxon>
        <taxon>Candidatus Iainarchaeota</taxon>
        <taxon>Candidatus Iainarchaeia</taxon>
        <taxon>Candidatus Iainarchaeales</taxon>
        <taxon>Candidatus Iainarchaeaceae</taxon>
        <taxon>Candidatus Iainarchaeum</taxon>
    </lineage>
</organism>
<keyword evidence="2" id="KW-0949">S-adenosyl-L-methionine</keyword>
<dbReference type="Pfam" id="PF02310">
    <property type="entry name" value="B12-binding"/>
    <property type="match status" value="1"/>
</dbReference>
<protein>
    <submittedName>
        <fullName evidence="8">Radical SAM protein</fullName>
    </submittedName>
</protein>
<accession>A0A8T4LF32</accession>
<name>A0A8T4LF32_9ARCH</name>
<dbReference type="InterPro" id="IPR034466">
    <property type="entry name" value="Methyltransferase_Class_B"/>
</dbReference>
<dbReference type="Gene3D" id="3.80.30.20">
    <property type="entry name" value="tm_1862 like domain"/>
    <property type="match status" value="1"/>
</dbReference>
<dbReference type="InterPro" id="IPR051198">
    <property type="entry name" value="BchE-like"/>
</dbReference>
<evidence type="ECO:0000313" key="8">
    <source>
        <dbReference type="EMBL" id="MBS3061895.1"/>
    </source>
</evidence>
<dbReference type="GO" id="GO:0051539">
    <property type="term" value="F:4 iron, 4 sulfur cluster binding"/>
    <property type="evidence" value="ECO:0007669"/>
    <property type="project" value="UniProtKB-KW"/>
</dbReference>
<gene>
    <name evidence="8" type="ORF">J4215_04920</name>
</gene>
<dbReference type="InterPro" id="IPR007197">
    <property type="entry name" value="rSAM"/>
</dbReference>
<dbReference type="InterPro" id="IPR006638">
    <property type="entry name" value="Elp3/MiaA/NifB-like_rSAM"/>
</dbReference>
<dbReference type="Gene3D" id="3.40.50.280">
    <property type="entry name" value="Cobalamin-binding domain"/>
    <property type="match status" value="1"/>
</dbReference>
<reference evidence="8" key="1">
    <citation type="submission" date="2021-03" db="EMBL/GenBank/DDBJ databases">
        <authorList>
            <person name="Jaffe A."/>
        </authorList>
    </citation>
    <scope>NUCLEOTIDE SEQUENCE</scope>
    <source>
        <strain evidence="8">RIFCSPLOWO2_01_FULL_AR10_48_17</strain>
    </source>
</reference>
<evidence type="ECO:0000259" key="7">
    <source>
        <dbReference type="PROSITE" id="PS51918"/>
    </source>
</evidence>
<keyword evidence="3" id="KW-0479">Metal-binding</keyword>
<feature type="domain" description="Radical SAM core" evidence="7">
    <location>
        <begin position="200"/>
        <end position="429"/>
    </location>
</feature>
<dbReference type="InterPro" id="IPR023404">
    <property type="entry name" value="rSAM_horseshoe"/>
</dbReference>
<dbReference type="Pfam" id="PF04055">
    <property type="entry name" value="Radical_SAM"/>
    <property type="match status" value="1"/>
</dbReference>
<dbReference type="SMART" id="SM00729">
    <property type="entry name" value="Elp3"/>
    <property type="match status" value="1"/>
</dbReference>
<keyword evidence="4" id="KW-0408">Iron</keyword>